<evidence type="ECO:0000313" key="2">
    <source>
        <dbReference type="Proteomes" id="UP000343317"/>
    </source>
</evidence>
<protein>
    <submittedName>
        <fullName evidence="1">Uncharacterized protein</fullName>
    </submittedName>
</protein>
<accession>A0A5E4XYQ4</accession>
<sequence length="60" mass="6154">MKDQVGTTNVVTELDVLSSVDATRAMRGVLGNSADGFTVLPHSFSPICIPPLPVATGGNV</sequence>
<dbReference type="AlphaFoldDB" id="A0A5E4XYQ4"/>
<dbReference type="EMBL" id="CABPSM010000014">
    <property type="protein sequence ID" value="VVE41496.1"/>
    <property type="molecule type" value="Genomic_DNA"/>
</dbReference>
<organism evidence="1 2">
    <name type="scientific">Pandoraea horticolens</name>
    <dbReference type="NCBI Taxonomy" id="2508298"/>
    <lineage>
        <taxon>Bacteria</taxon>
        <taxon>Pseudomonadati</taxon>
        <taxon>Pseudomonadota</taxon>
        <taxon>Betaproteobacteria</taxon>
        <taxon>Burkholderiales</taxon>
        <taxon>Burkholderiaceae</taxon>
        <taxon>Pandoraea</taxon>
    </lineage>
</organism>
<name>A0A5E4XYQ4_9BURK</name>
<reference evidence="1 2" key="1">
    <citation type="submission" date="2019-08" db="EMBL/GenBank/DDBJ databases">
        <authorList>
            <person name="Peeters C."/>
        </authorList>
    </citation>
    <scope>NUCLEOTIDE SEQUENCE [LARGE SCALE GENOMIC DNA]</scope>
    <source>
        <strain evidence="1 2">LMG 31112</strain>
    </source>
</reference>
<evidence type="ECO:0000313" key="1">
    <source>
        <dbReference type="EMBL" id="VVE41496.1"/>
    </source>
</evidence>
<gene>
    <name evidence="1" type="ORF">PHO31112_04174</name>
</gene>
<keyword evidence="2" id="KW-1185">Reference proteome</keyword>
<proteinExistence type="predicted"/>
<dbReference type="Proteomes" id="UP000343317">
    <property type="component" value="Unassembled WGS sequence"/>
</dbReference>
<dbReference type="RefSeq" id="WP_150622583.1">
    <property type="nucleotide sequence ID" value="NZ_CABPSM010000014.1"/>
</dbReference>